<dbReference type="InterPro" id="IPR032474">
    <property type="entry name" value="Argonaute_N"/>
</dbReference>
<feature type="domain" description="Piwi" evidence="2">
    <location>
        <begin position="593"/>
        <end position="915"/>
    </location>
</feature>
<dbReference type="OMA" id="HYEICIC"/>
<feature type="compositionally biased region" description="Polar residues" evidence="1">
    <location>
        <begin position="23"/>
        <end position="34"/>
    </location>
</feature>
<dbReference type="Pfam" id="PF16486">
    <property type="entry name" value="ArgoN"/>
    <property type="match status" value="1"/>
</dbReference>
<feature type="region of interest" description="Disordered" evidence="1">
    <location>
        <begin position="1"/>
        <end position="91"/>
    </location>
</feature>
<dbReference type="InterPro" id="IPR003165">
    <property type="entry name" value="Piwi"/>
</dbReference>
<sequence length="962" mass="107173">MPSKSNKKKAAAERSAKLAAESGSVTGQTSNNDVQAIEETTAPVTTPTVPTAQMSSLSVSSTPAKTSQVASHLPKEEKNVASYQPPAPLKPLQANQPIKIISNSYKMDVKQVKCYRYDVKISIEKEGKDPYVLSGTEGSNRQQQAELTEILSVALREEGLDKIVKVYDGATTLYSTTRFNFKQHGSMNTTVDQSKVSESLRNRHFRSQTDGKFSVSVEPNQAQPELLTSDLLNKSLVSELSSVAQMLHIALGEEAKAAGFLMTEGGSEMFDRTHVQASRGIELMDGIGAGIKVAKGDDGKGAAHYEICICVADKKKRFFANGPLAALPVNWRKLSDAKAYLKGLRVKNIYTNQSFIIDGLSQIPMVQIKYGKDGSILKDAKERSNLPESHFNSTWPAIQANIYNKAEKRRITYSFPIEFLVVAPNQKLTPKHGEPPKCDKPDIRFDKTKELGEKAYILKRNDTLTSFGVTIRPEPIEVEGFTVQAPKIQYKGFTTAADIFNQASWKLPNNRTVRGATFIEPATINKILVLFNSSERYDGQKIGELENSLYDDAYQLGITINNIMVEDLRPLGRSVEESFVNKMNVLKTLPDKPMVVYLNQSSDSKMHGVLKLQERLCQITTQHLAFDKSLKSLSRGLSTKTNIMLKLNLKAGGLNHKVLPHQSIAHLWGDKSNTLIISYDVCFSAGKVYKKGELCEEPSCVGFAYNGTKTPDAVIGDFHYQLPRKEQVDADVLTLRAKIMLNQYDNSRKKLPEHIIIMRDGVSEDQHAMVMTEEFPAILSGIKEVFVAKNQKRPSFAFLIVKKRHANRLYTKKNGVISNAPPLTAIDRKIVRRDGNELLFLPHGVIEIREEQKGTAQPLLVNMLYNDEIFKTNDEIVQLLAAMCCAHQSSNRIISLPETIDAADKYAKRGANMFQAYKQKCLQENVPLPTVSVGENETQLNFMEITEKLCYDTSCFKARRIA</sequence>
<dbReference type="InParanoid" id="E3MC50"/>
<dbReference type="SUPFAM" id="SSF53098">
    <property type="entry name" value="Ribonuclease H-like"/>
    <property type="match status" value="1"/>
</dbReference>
<evidence type="ECO:0000313" key="4">
    <source>
        <dbReference type="Proteomes" id="UP000008281"/>
    </source>
</evidence>
<dbReference type="Gene3D" id="3.30.420.10">
    <property type="entry name" value="Ribonuclease H-like superfamily/Ribonuclease H"/>
    <property type="match status" value="1"/>
</dbReference>
<dbReference type="eggNOG" id="KOG1041">
    <property type="taxonomic scope" value="Eukaryota"/>
</dbReference>
<dbReference type="PROSITE" id="PS50822">
    <property type="entry name" value="PIWI"/>
    <property type="match status" value="1"/>
</dbReference>
<proteinExistence type="predicted"/>
<dbReference type="Pfam" id="PF02171">
    <property type="entry name" value="Piwi"/>
    <property type="match status" value="1"/>
</dbReference>
<reference evidence="3" key="1">
    <citation type="submission" date="2007-07" db="EMBL/GenBank/DDBJ databases">
        <title>PCAP assembly of the Caenorhabditis remanei genome.</title>
        <authorList>
            <consortium name="The Caenorhabditis remanei Sequencing Consortium"/>
            <person name="Wilson R.K."/>
        </authorList>
    </citation>
    <scope>NUCLEOTIDE SEQUENCE [LARGE SCALE GENOMIC DNA]</scope>
    <source>
        <strain evidence="3">PB4641</strain>
    </source>
</reference>
<dbReference type="PANTHER" id="PTHR22891">
    <property type="entry name" value="EUKARYOTIC TRANSLATION INITIATION FACTOR 2C"/>
    <property type="match status" value="1"/>
</dbReference>
<feature type="compositionally biased region" description="Polar residues" evidence="1">
    <location>
        <begin position="53"/>
        <end position="70"/>
    </location>
</feature>
<dbReference type="SMART" id="SM00950">
    <property type="entry name" value="Piwi"/>
    <property type="match status" value="1"/>
</dbReference>
<protein>
    <recommendedName>
        <fullName evidence="2">Piwi domain-containing protein</fullName>
    </recommendedName>
</protein>
<dbReference type="HOGENOM" id="CLU_005623_0_0_1"/>
<keyword evidence="4" id="KW-1185">Reference proteome</keyword>
<dbReference type="EMBL" id="DS268434">
    <property type="protein sequence ID" value="EFO98137.1"/>
    <property type="molecule type" value="Genomic_DNA"/>
</dbReference>
<dbReference type="Proteomes" id="UP000008281">
    <property type="component" value="Unassembled WGS sequence"/>
</dbReference>
<name>E3MC50_CAERE</name>
<evidence type="ECO:0000256" key="1">
    <source>
        <dbReference type="SAM" id="MobiDB-lite"/>
    </source>
</evidence>
<evidence type="ECO:0000313" key="3">
    <source>
        <dbReference type="EMBL" id="EFO98137.1"/>
    </source>
</evidence>
<organism evidence="4">
    <name type="scientific">Caenorhabditis remanei</name>
    <name type="common">Caenorhabditis vulgaris</name>
    <dbReference type="NCBI Taxonomy" id="31234"/>
    <lineage>
        <taxon>Eukaryota</taxon>
        <taxon>Metazoa</taxon>
        <taxon>Ecdysozoa</taxon>
        <taxon>Nematoda</taxon>
        <taxon>Chromadorea</taxon>
        <taxon>Rhabditida</taxon>
        <taxon>Rhabditina</taxon>
        <taxon>Rhabditomorpha</taxon>
        <taxon>Rhabditoidea</taxon>
        <taxon>Rhabditidae</taxon>
        <taxon>Peloderinae</taxon>
        <taxon>Caenorhabditis</taxon>
    </lineage>
</organism>
<gene>
    <name evidence="3" type="ORF">CRE_15395</name>
</gene>
<dbReference type="GO" id="GO:0003676">
    <property type="term" value="F:nucleic acid binding"/>
    <property type="evidence" value="ECO:0007669"/>
    <property type="project" value="InterPro"/>
</dbReference>
<accession>E3MC50</accession>
<evidence type="ECO:0000259" key="2">
    <source>
        <dbReference type="PROSITE" id="PS50822"/>
    </source>
</evidence>
<dbReference type="InterPro" id="IPR012337">
    <property type="entry name" value="RNaseH-like_sf"/>
</dbReference>
<dbReference type="STRING" id="31234.E3MC50"/>
<feature type="compositionally biased region" description="Low complexity" evidence="1">
    <location>
        <begin position="40"/>
        <end position="52"/>
    </location>
</feature>
<dbReference type="OrthoDB" id="10252740at2759"/>
<dbReference type="AlphaFoldDB" id="E3MC50"/>
<dbReference type="InterPro" id="IPR036397">
    <property type="entry name" value="RNaseH_sf"/>
</dbReference>
<dbReference type="Gene3D" id="3.40.50.2300">
    <property type="match status" value="1"/>
</dbReference>